<name>A0ABU0HW46_9HYPH</name>
<dbReference type="PROSITE" id="PS50893">
    <property type="entry name" value="ABC_TRANSPORTER_2"/>
    <property type="match status" value="2"/>
</dbReference>
<comment type="similarity">
    <text evidence="1">Belongs to the ABC transporter superfamily.</text>
</comment>
<protein>
    <submittedName>
        <fullName evidence="6">Simple sugar transport system ATP-binding protein</fullName>
    </submittedName>
</protein>
<dbReference type="InterPro" id="IPR017871">
    <property type="entry name" value="ABC_transporter-like_CS"/>
</dbReference>
<evidence type="ECO:0000259" key="5">
    <source>
        <dbReference type="PROSITE" id="PS50893"/>
    </source>
</evidence>
<dbReference type="Pfam" id="PF00005">
    <property type="entry name" value="ABC_tran"/>
    <property type="match status" value="2"/>
</dbReference>
<organism evidence="6 7">
    <name type="scientific">Methylobacterium aerolatum</name>
    <dbReference type="NCBI Taxonomy" id="418708"/>
    <lineage>
        <taxon>Bacteria</taxon>
        <taxon>Pseudomonadati</taxon>
        <taxon>Pseudomonadota</taxon>
        <taxon>Alphaproteobacteria</taxon>
        <taxon>Hyphomicrobiales</taxon>
        <taxon>Methylobacteriaceae</taxon>
        <taxon>Methylobacterium</taxon>
    </lineage>
</organism>
<dbReference type="InterPro" id="IPR027417">
    <property type="entry name" value="P-loop_NTPase"/>
</dbReference>
<evidence type="ECO:0000256" key="2">
    <source>
        <dbReference type="ARBA" id="ARBA00022741"/>
    </source>
</evidence>
<dbReference type="PANTHER" id="PTHR43790:SF4">
    <property type="entry name" value="GUANOSINE IMPORT ATP-BINDING PROTEIN NUPO"/>
    <property type="match status" value="1"/>
</dbReference>
<dbReference type="PROSITE" id="PS00211">
    <property type="entry name" value="ABC_TRANSPORTER_1"/>
    <property type="match status" value="2"/>
</dbReference>
<gene>
    <name evidence="6" type="ORF">QO012_000605</name>
</gene>
<keyword evidence="6" id="KW-0813">Transport</keyword>
<dbReference type="GO" id="GO:0005524">
    <property type="term" value="F:ATP binding"/>
    <property type="evidence" value="ECO:0007669"/>
    <property type="project" value="UniProtKB-KW"/>
</dbReference>
<feature type="domain" description="ABC transporter" evidence="5">
    <location>
        <begin position="272"/>
        <end position="518"/>
    </location>
</feature>
<dbReference type="InterPro" id="IPR050107">
    <property type="entry name" value="ABC_carbohydrate_import_ATPase"/>
</dbReference>
<feature type="region of interest" description="Disordered" evidence="4">
    <location>
        <begin position="514"/>
        <end position="542"/>
    </location>
</feature>
<keyword evidence="2" id="KW-0547">Nucleotide-binding</keyword>
<dbReference type="CDD" id="cd03216">
    <property type="entry name" value="ABC_Carb_Monos_I"/>
    <property type="match status" value="1"/>
</dbReference>
<keyword evidence="6" id="KW-0762">Sugar transport</keyword>
<dbReference type="CDD" id="cd03215">
    <property type="entry name" value="ABC_Carb_Monos_II"/>
    <property type="match status" value="1"/>
</dbReference>
<reference evidence="6 7" key="1">
    <citation type="submission" date="2023-07" db="EMBL/GenBank/DDBJ databases">
        <title>Genomic Encyclopedia of Type Strains, Phase IV (KMG-IV): sequencing the most valuable type-strain genomes for metagenomic binning, comparative biology and taxonomic classification.</title>
        <authorList>
            <person name="Goeker M."/>
        </authorList>
    </citation>
    <scope>NUCLEOTIDE SEQUENCE [LARGE SCALE GENOMIC DNA]</scope>
    <source>
        <strain evidence="6 7">DSM 19013</strain>
    </source>
</reference>
<dbReference type="RefSeq" id="WP_370876513.1">
    <property type="nucleotide sequence ID" value="NZ_BPQE01000013.1"/>
</dbReference>
<keyword evidence="7" id="KW-1185">Reference proteome</keyword>
<dbReference type="Gene3D" id="3.40.50.300">
    <property type="entry name" value="P-loop containing nucleotide triphosphate hydrolases"/>
    <property type="match status" value="2"/>
</dbReference>
<dbReference type="SUPFAM" id="SSF52540">
    <property type="entry name" value="P-loop containing nucleoside triphosphate hydrolases"/>
    <property type="match status" value="2"/>
</dbReference>
<proteinExistence type="inferred from homology"/>
<dbReference type="EMBL" id="JAUSVP010000001">
    <property type="protein sequence ID" value="MDQ0446127.1"/>
    <property type="molecule type" value="Genomic_DNA"/>
</dbReference>
<feature type="compositionally biased region" description="Basic and acidic residues" evidence="4">
    <location>
        <begin position="526"/>
        <end position="542"/>
    </location>
</feature>
<keyword evidence="3 6" id="KW-0067">ATP-binding</keyword>
<feature type="domain" description="ABC transporter" evidence="5">
    <location>
        <begin position="24"/>
        <end position="255"/>
    </location>
</feature>
<evidence type="ECO:0000313" key="7">
    <source>
        <dbReference type="Proteomes" id="UP001231124"/>
    </source>
</evidence>
<evidence type="ECO:0000256" key="1">
    <source>
        <dbReference type="ARBA" id="ARBA00005417"/>
    </source>
</evidence>
<dbReference type="InterPro" id="IPR003439">
    <property type="entry name" value="ABC_transporter-like_ATP-bd"/>
</dbReference>
<evidence type="ECO:0000256" key="3">
    <source>
        <dbReference type="ARBA" id="ARBA00022840"/>
    </source>
</evidence>
<dbReference type="PANTHER" id="PTHR43790">
    <property type="entry name" value="CARBOHYDRATE TRANSPORT ATP-BINDING PROTEIN MG119-RELATED"/>
    <property type="match status" value="1"/>
</dbReference>
<accession>A0ABU0HW46</accession>
<sequence length="542" mass="56745">MEPGVAERPDPGAPSVADDPRPLFGAYGIVKRFGAFTANDHVDLEIRGGEIHALLGENGAGKSTLMKILYGLLEPTEGVVTHRGEVVRLANPEAARRLGIGMVFQHFSLCENLTVAENIALVMERGLSRAGLARRIAALAETYGLHLDPDRPVWSLSAGERQRIEIVRCLLQDPKLVILDEPTSVLTPGEADRLFAVLERLRDEGRALLYISHRLDEVRRLCARATILRAGKVVGACDPRRESAASLAAMMVGAEIREVASRPETAGGAERLRVDALSLPAPGLHATALRDIAFGVRGGEILGIAGIAGNGQAELFAALSGEVSAGRPEAVRIDGRPAGHLGINARRRLGAAFVPEERNGHAAAPGLSLSENVVLSRHATAPLTRLGFLRRGAAQALAARVSETFDVRKAGPDPAAGTLSGGNLQKFVVGREILAGPGLLVVDQPTWGVDAAAAARIRQALVDLAAGGSAVVVISQDLDELFEIAHSVAVLHAGRLSAPVARARTSRGAVGLLMGGAGDDAAPPGADRETADKAAREPTHAP</sequence>
<dbReference type="InterPro" id="IPR003593">
    <property type="entry name" value="AAA+_ATPase"/>
</dbReference>
<comment type="caution">
    <text evidence="6">The sequence shown here is derived from an EMBL/GenBank/DDBJ whole genome shotgun (WGS) entry which is preliminary data.</text>
</comment>
<evidence type="ECO:0000313" key="6">
    <source>
        <dbReference type="EMBL" id="MDQ0446127.1"/>
    </source>
</evidence>
<evidence type="ECO:0000256" key="4">
    <source>
        <dbReference type="SAM" id="MobiDB-lite"/>
    </source>
</evidence>
<dbReference type="SMART" id="SM00382">
    <property type="entry name" value="AAA"/>
    <property type="match status" value="1"/>
</dbReference>
<dbReference type="Proteomes" id="UP001231124">
    <property type="component" value="Unassembled WGS sequence"/>
</dbReference>